<feature type="region of interest" description="Disordered" evidence="1">
    <location>
        <begin position="377"/>
        <end position="469"/>
    </location>
</feature>
<feature type="compositionally biased region" description="Basic and acidic residues" evidence="1">
    <location>
        <begin position="419"/>
        <end position="429"/>
    </location>
</feature>
<keyword evidence="4" id="KW-1185">Reference proteome</keyword>
<protein>
    <submittedName>
        <fullName evidence="3">Uncharacterized protein</fullName>
    </submittedName>
</protein>
<dbReference type="PANTHER" id="PTHR34618">
    <property type="entry name" value="SURFACE PROTEIN MAS1, PUTATIVE-RELATED"/>
    <property type="match status" value="1"/>
</dbReference>
<dbReference type="Pfam" id="PF11327">
    <property type="entry name" value="Egh16-like"/>
    <property type="match status" value="1"/>
</dbReference>
<evidence type="ECO:0000256" key="1">
    <source>
        <dbReference type="SAM" id="MobiDB-lite"/>
    </source>
</evidence>
<evidence type="ECO:0000313" key="4">
    <source>
        <dbReference type="Proteomes" id="UP001313282"/>
    </source>
</evidence>
<reference evidence="3 4" key="1">
    <citation type="submission" date="2019-10" db="EMBL/GenBank/DDBJ databases">
        <authorList>
            <person name="Palmer J.M."/>
        </authorList>
    </citation>
    <scope>NUCLEOTIDE SEQUENCE [LARGE SCALE GENOMIC DNA]</scope>
    <source>
        <strain evidence="3 4">TWF718</strain>
    </source>
</reference>
<comment type="caution">
    <text evidence="3">The sequence shown here is derived from an EMBL/GenBank/DDBJ whole genome shotgun (WGS) entry which is preliminary data.</text>
</comment>
<dbReference type="Proteomes" id="UP001313282">
    <property type="component" value="Unassembled WGS sequence"/>
</dbReference>
<organism evidence="3 4">
    <name type="scientific">Orbilia javanica</name>
    <dbReference type="NCBI Taxonomy" id="47235"/>
    <lineage>
        <taxon>Eukaryota</taxon>
        <taxon>Fungi</taxon>
        <taxon>Dikarya</taxon>
        <taxon>Ascomycota</taxon>
        <taxon>Pezizomycotina</taxon>
        <taxon>Orbiliomycetes</taxon>
        <taxon>Orbiliales</taxon>
        <taxon>Orbiliaceae</taxon>
        <taxon>Orbilia</taxon>
    </lineage>
</organism>
<feature type="chain" id="PRO_5043017246" evidence="2">
    <location>
        <begin position="24"/>
        <end position="501"/>
    </location>
</feature>
<feature type="compositionally biased region" description="Basic and acidic residues" evidence="1">
    <location>
        <begin position="456"/>
        <end position="469"/>
    </location>
</feature>
<accession>A0AAN8N995</accession>
<gene>
    <name evidence="3" type="ORF">TWF718_005063</name>
</gene>
<feature type="signal peptide" evidence="2">
    <location>
        <begin position="1"/>
        <end position="23"/>
    </location>
</feature>
<evidence type="ECO:0000256" key="2">
    <source>
        <dbReference type="SAM" id="SignalP"/>
    </source>
</evidence>
<proteinExistence type="predicted"/>
<keyword evidence="2" id="KW-0732">Signal</keyword>
<name>A0AAN8N995_9PEZI</name>
<feature type="compositionally biased region" description="Acidic residues" evidence="1">
    <location>
        <begin position="385"/>
        <end position="418"/>
    </location>
</feature>
<dbReference type="InterPro" id="IPR021476">
    <property type="entry name" value="Egh16-like"/>
</dbReference>
<evidence type="ECO:0000313" key="3">
    <source>
        <dbReference type="EMBL" id="KAK6351920.1"/>
    </source>
</evidence>
<dbReference type="AlphaFoldDB" id="A0AAN8N995"/>
<sequence length="501" mass="54971">MHFSTLFTTATVAILGFTDLASGHCVFIDAWGSVKPGIHGHGLGFGAFTPRKGTALLPHQRDVAVFDQRVVHHWANKNYMKNGCGCTAQGVGDWYSKNKETLWKQKGKWLFNEVTPAGAFINVKKQIDFMALMESKGTTRKCLATGRETLKTGIPKVAAGKRLTILAYQVNLDGAGPFECKIDFKGNGHTWTKKLDVVSCKVDGKDQGKNCPGWPTSSFNLWTIGKVHAFEVQLPKHLNCQGKYGPKGKFTDICLVRCENKAANGPFGGCVPVQQIRPKAKIVTKKVGTKKIVTTIPITKFVTKKVIVRPQTVKKTVVKVIRVTVKPSVKSIQRVRVTTVTAARTVIYIIRGGVRKPTTVTKGEVVTVTETVPAPTTSNVTTTIVEDEEFEDEVVEGGKSDDDDNEGEDKEAEDEPEDEGNKISGKEGNTDQNADQKPSEKEIEAAIGGEDISDEDREKLKDEKVSKEDKKLLDEAGKAKGSEFEYDEDVGYFEKHGARRG</sequence>
<dbReference type="EMBL" id="JAVHNR010000002">
    <property type="protein sequence ID" value="KAK6351920.1"/>
    <property type="molecule type" value="Genomic_DNA"/>
</dbReference>
<dbReference type="PANTHER" id="PTHR34618:SF3">
    <property type="entry name" value="GEGH 16 PROTEIN"/>
    <property type="match status" value="1"/>
</dbReference>